<sequence length="121" mass="13409">MTGRGPNLDFRRRGASGRSGDLSRTRSGVHKQLSRRLAPQQEEAENAGQLLLEKATAEALSYKTTAEAISQKLKDTQDELSRKTAENVRLSEELAALKKSHSLNCASLDAFHRLGYDRVEL</sequence>
<dbReference type="Proteomes" id="UP001465755">
    <property type="component" value="Unassembled WGS sequence"/>
</dbReference>
<keyword evidence="1" id="KW-0175">Coiled coil</keyword>
<evidence type="ECO:0000256" key="2">
    <source>
        <dbReference type="SAM" id="MobiDB-lite"/>
    </source>
</evidence>
<name>A0AAW1PW25_9CHLO</name>
<protein>
    <submittedName>
        <fullName evidence="3">Uncharacterized protein</fullName>
    </submittedName>
</protein>
<gene>
    <name evidence="3" type="ORF">WJX73_002708</name>
</gene>
<feature type="coiled-coil region" evidence="1">
    <location>
        <begin position="66"/>
        <end position="100"/>
    </location>
</feature>
<evidence type="ECO:0000256" key="1">
    <source>
        <dbReference type="SAM" id="Coils"/>
    </source>
</evidence>
<comment type="caution">
    <text evidence="3">The sequence shown here is derived from an EMBL/GenBank/DDBJ whole genome shotgun (WGS) entry which is preliminary data.</text>
</comment>
<evidence type="ECO:0000313" key="3">
    <source>
        <dbReference type="EMBL" id="KAK9812187.1"/>
    </source>
</evidence>
<dbReference type="EMBL" id="JALJOQ010000008">
    <property type="protein sequence ID" value="KAK9812187.1"/>
    <property type="molecule type" value="Genomic_DNA"/>
</dbReference>
<proteinExistence type="predicted"/>
<organism evidence="3 4">
    <name type="scientific">Symbiochloris irregularis</name>
    <dbReference type="NCBI Taxonomy" id="706552"/>
    <lineage>
        <taxon>Eukaryota</taxon>
        <taxon>Viridiplantae</taxon>
        <taxon>Chlorophyta</taxon>
        <taxon>core chlorophytes</taxon>
        <taxon>Trebouxiophyceae</taxon>
        <taxon>Trebouxiales</taxon>
        <taxon>Trebouxiaceae</taxon>
        <taxon>Symbiochloris</taxon>
    </lineage>
</organism>
<feature type="region of interest" description="Disordered" evidence="2">
    <location>
        <begin position="1"/>
        <end position="49"/>
    </location>
</feature>
<keyword evidence="4" id="KW-1185">Reference proteome</keyword>
<reference evidence="3 4" key="1">
    <citation type="journal article" date="2024" name="Nat. Commun.">
        <title>Phylogenomics reveals the evolutionary origins of lichenization in chlorophyte algae.</title>
        <authorList>
            <person name="Puginier C."/>
            <person name="Libourel C."/>
            <person name="Otte J."/>
            <person name="Skaloud P."/>
            <person name="Haon M."/>
            <person name="Grisel S."/>
            <person name="Petersen M."/>
            <person name="Berrin J.G."/>
            <person name="Delaux P.M."/>
            <person name="Dal Grande F."/>
            <person name="Keller J."/>
        </authorList>
    </citation>
    <scope>NUCLEOTIDE SEQUENCE [LARGE SCALE GENOMIC DNA]</scope>
    <source>
        <strain evidence="3 4">SAG 2036</strain>
    </source>
</reference>
<accession>A0AAW1PW25</accession>
<evidence type="ECO:0000313" key="4">
    <source>
        <dbReference type="Proteomes" id="UP001465755"/>
    </source>
</evidence>
<dbReference type="AlphaFoldDB" id="A0AAW1PW25"/>